<dbReference type="PANTHER" id="PTHR21060:SF3">
    <property type="entry name" value="BUTYRATE KINASE 2-RELATED"/>
    <property type="match status" value="1"/>
</dbReference>
<organism evidence="5">
    <name type="scientific">bioreactor metagenome</name>
    <dbReference type="NCBI Taxonomy" id="1076179"/>
    <lineage>
        <taxon>unclassified sequences</taxon>
        <taxon>metagenomes</taxon>
        <taxon>ecological metagenomes</taxon>
    </lineage>
</organism>
<gene>
    <name evidence="5" type="primary">buk2_38</name>
    <name evidence="5" type="ORF">SDC9_151283</name>
</gene>
<dbReference type="GO" id="GO:0006083">
    <property type="term" value="P:acetate metabolic process"/>
    <property type="evidence" value="ECO:0007669"/>
    <property type="project" value="TreeGrafter"/>
</dbReference>
<dbReference type="SUPFAM" id="SSF53067">
    <property type="entry name" value="Actin-like ATPase domain"/>
    <property type="match status" value="1"/>
</dbReference>
<sequence length="117" mass="12816">MISGNGGLKGYLGTTDAREVEKMIHEGNEEANLVYRAMAYQIAKGIGELATVLKGNVDAIILTGGIAYSKMMTDMIKERVEFIAPVEIMAGENEMESLALGTLRVLRNEEQAKEYTE</sequence>
<evidence type="ECO:0000256" key="4">
    <source>
        <dbReference type="ARBA" id="ARBA00022840"/>
    </source>
</evidence>
<comment type="caution">
    <text evidence="5">The sequence shown here is derived from an EMBL/GenBank/DDBJ whole genome shotgun (WGS) entry which is preliminary data.</text>
</comment>
<name>A0A645EQE4_9ZZZZ</name>
<evidence type="ECO:0000256" key="1">
    <source>
        <dbReference type="ARBA" id="ARBA00022679"/>
    </source>
</evidence>
<evidence type="ECO:0000256" key="2">
    <source>
        <dbReference type="ARBA" id="ARBA00022741"/>
    </source>
</evidence>
<dbReference type="PANTHER" id="PTHR21060">
    <property type="entry name" value="ACETATE KINASE"/>
    <property type="match status" value="1"/>
</dbReference>
<keyword evidence="2" id="KW-0547">Nucleotide-binding</keyword>
<reference evidence="5" key="1">
    <citation type="submission" date="2019-08" db="EMBL/GenBank/DDBJ databases">
        <authorList>
            <person name="Kucharzyk K."/>
            <person name="Murdoch R.W."/>
            <person name="Higgins S."/>
            <person name="Loffler F."/>
        </authorList>
    </citation>
    <scope>NUCLEOTIDE SEQUENCE</scope>
</reference>
<dbReference type="PRINTS" id="PR00471">
    <property type="entry name" value="ACETATEKNASE"/>
</dbReference>
<evidence type="ECO:0000256" key="3">
    <source>
        <dbReference type="ARBA" id="ARBA00022777"/>
    </source>
</evidence>
<dbReference type="EC" id="2.7.2.7" evidence="5"/>
<dbReference type="AlphaFoldDB" id="A0A645EQE4"/>
<accession>A0A645EQE4</accession>
<dbReference type="EMBL" id="VSSQ01049970">
    <property type="protein sequence ID" value="MPN04047.1"/>
    <property type="molecule type" value="Genomic_DNA"/>
</dbReference>
<dbReference type="InterPro" id="IPR000890">
    <property type="entry name" value="Aliphatic_acid_kin_short-chain"/>
</dbReference>
<keyword evidence="3 5" id="KW-0418">Kinase</keyword>
<protein>
    <submittedName>
        <fullName evidence="5">Putative butyrate kinase 2</fullName>
        <ecNumber evidence="5">2.7.2.7</ecNumber>
    </submittedName>
</protein>
<dbReference type="Gene3D" id="3.30.420.40">
    <property type="match status" value="1"/>
</dbReference>
<evidence type="ECO:0000313" key="5">
    <source>
        <dbReference type="EMBL" id="MPN04047.1"/>
    </source>
</evidence>
<dbReference type="GO" id="GO:0047761">
    <property type="term" value="F:butyrate kinase activity"/>
    <property type="evidence" value="ECO:0007669"/>
    <property type="project" value="UniProtKB-EC"/>
</dbReference>
<proteinExistence type="predicted"/>
<keyword evidence="4" id="KW-0067">ATP-binding</keyword>
<dbReference type="Pfam" id="PF00871">
    <property type="entry name" value="Acetate_kinase"/>
    <property type="match status" value="1"/>
</dbReference>
<dbReference type="GO" id="GO:0005524">
    <property type="term" value="F:ATP binding"/>
    <property type="evidence" value="ECO:0007669"/>
    <property type="project" value="UniProtKB-KW"/>
</dbReference>
<dbReference type="InterPro" id="IPR043129">
    <property type="entry name" value="ATPase_NBD"/>
</dbReference>
<dbReference type="GO" id="GO:0008776">
    <property type="term" value="F:acetate kinase activity"/>
    <property type="evidence" value="ECO:0007669"/>
    <property type="project" value="TreeGrafter"/>
</dbReference>
<keyword evidence="1 5" id="KW-0808">Transferase</keyword>